<feature type="chain" id="PRO_5044980731" description="Carboxylic ester hydrolase" evidence="3">
    <location>
        <begin position="22"/>
        <end position="505"/>
    </location>
</feature>
<comment type="caution">
    <text evidence="5">The sequence shown here is derived from an EMBL/GenBank/DDBJ whole genome shotgun (WGS) entry which is preliminary data.</text>
</comment>
<protein>
    <recommendedName>
        <fullName evidence="3">Carboxylic ester hydrolase</fullName>
        <ecNumber evidence="3">3.1.1.-</ecNumber>
    </recommendedName>
</protein>
<comment type="similarity">
    <text evidence="1 3">Belongs to the type-B carboxylesterase/lipase family.</text>
</comment>
<dbReference type="Pfam" id="PF00135">
    <property type="entry name" value="COesterase"/>
    <property type="match status" value="2"/>
</dbReference>
<dbReference type="Proteomes" id="UP001338125">
    <property type="component" value="Unassembled WGS sequence"/>
</dbReference>
<evidence type="ECO:0000256" key="3">
    <source>
        <dbReference type="RuleBase" id="RU361235"/>
    </source>
</evidence>
<organism evidence="5 6">
    <name type="scientific">Cladobotryum mycophilum</name>
    <dbReference type="NCBI Taxonomy" id="491253"/>
    <lineage>
        <taxon>Eukaryota</taxon>
        <taxon>Fungi</taxon>
        <taxon>Dikarya</taxon>
        <taxon>Ascomycota</taxon>
        <taxon>Pezizomycotina</taxon>
        <taxon>Sordariomycetes</taxon>
        <taxon>Hypocreomycetidae</taxon>
        <taxon>Hypocreales</taxon>
        <taxon>Hypocreaceae</taxon>
        <taxon>Cladobotryum</taxon>
    </lineage>
</organism>
<gene>
    <name evidence="5" type="ORF">PT974_07112</name>
</gene>
<dbReference type="SUPFAM" id="SSF53474">
    <property type="entry name" value="alpha/beta-Hydrolases"/>
    <property type="match status" value="1"/>
</dbReference>
<proteinExistence type="inferred from homology"/>
<dbReference type="InterPro" id="IPR019826">
    <property type="entry name" value="Carboxylesterase_B_AS"/>
</dbReference>
<dbReference type="EMBL" id="JAVFKD010000012">
    <property type="protein sequence ID" value="KAK5993677.1"/>
    <property type="molecule type" value="Genomic_DNA"/>
</dbReference>
<dbReference type="PANTHER" id="PTHR43918">
    <property type="entry name" value="ACETYLCHOLINESTERASE"/>
    <property type="match status" value="1"/>
</dbReference>
<accession>A0ABR0SP40</accession>
<name>A0ABR0SP40_9HYPO</name>
<evidence type="ECO:0000256" key="2">
    <source>
        <dbReference type="ARBA" id="ARBA00022801"/>
    </source>
</evidence>
<dbReference type="PANTHER" id="PTHR43918:SF4">
    <property type="entry name" value="CARBOXYLIC ESTER HYDROLASE"/>
    <property type="match status" value="1"/>
</dbReference>
<dbReference type="InterPro" id="IPR002018">
    <property type="entry name" value="CarbesteraseB"/>
</dbReference>
<dbReference type="EC" id="3.1.1.-" evidence="3"/>
<reference evidence="5 6" key="1">
    <citation type="submission" date="2024-01" db="EMBL/GenBank/DDBJ databases">
        <title>Complete genome of Cladobotryum mycophilum ATHUM6906.</title>
        <authorList>
            <person name="Christinaki A.C."/>
            <person name="Myridakis A.I."/>
            <person name="Kouvelis V.N."/>
        </authorList>
    </citation>
    <scope>NUCLEOTIDE SEQUENCE [LARGE SCALE GENOMIC DNA]</scope>
    <source>
        <strain evidence="5 6">ATHUM6906</strain>
    </source>
</reference>
<evidence type="ECO:0000259" key="4">
    <source>
        <dbReference type="Pfam" id="PF00135"/>
    </source>
</evidence>
<feature type="domain" description="Carboxylesterase type B" evidence="4">
    <location>
        <begin position="24"/>
        <end position="217"/>
    </location>
</feature>
<dbReference type="InterPro" id="IPR050654">
    <property type="entry name" value="AChE-related_enzymes"/>
</dbReference>
<feature type="domain" description="Carboxylesterase type B" evidence="4">
    <location>
        <begin position="228"/>
        <end position="488"/>
    </location>
</feature>
<keyword evidence="3" id="KW-0732">Signal</keyword>
<evidence type="ECO:0000313" key="5">
    <source>
        <dbReference type="EMBL" id="KAK5993677.1"/>
    </source>
</evidence>
<dbReference type="PROSITE" id="PS00122">
    <property type="entry name" value="CARBOXYLESTERASE_B_1"/>
    <property type="match status" value="1"/>
</dbReference>
<dbReference type="Gene3D" id="3.40.50.1820">
    <property type="entry name" value="alpha/beta hydrolase"/>
    <property type="match status" value="2"/>
</dbReference>
<dbReference type="InterPro" id="IPR019819">
    <property type="entry name" value="Carboxylesterase_B_CS"/>
</dbReference>
<dbReference type="InterPro" id="IPR029058">
    <property type="entry name" value="AB_hydrolase_fold"/>
</dbReference>
<evidence type="ECO:0000313" key="6">
    <source>
        <dbReference type="Proteomes" id="UP001338125"/>
    </source>
</evidence>
<sequence>MRLYEALVLALAPLSLGRAVAQPVVDLGYSQYQGVASNGVNKFLGMRYAAPPVGNLRWQTPSAPPATSGTQDASKFGNSCMGTSSGISPQGQSEDCLFVNVFTPSGANANSKLPVWIFIQGGGFLSLASASLDGSQAVANSGSKVVVVTLNYRVGIFGFLASKEIQANGTANAGMFDQLAALKWVKQHIAQFGGDPNHVVLHGESAGAESASLHLVSFGGKIRLQFQYDALISNAGCRSNSNTLACLRSLDTTSLQRFNVPIAYPGRPNSPQWPYTPCVDGVFLQTTSYAAFQSGKFVKVPMFFGDVTDEGTTLGAPNANSAADVQTFFQNNYPRLSSSQLASITQQYPQNVAPPFNNHNSWFAAASLAYGDVLITCHGINFGKYFTSAGLPVWTYRFNVLTQNNINQGVGVPHGFDLGAIFGGGYENSDQTNVNRLQGYYISFVRSLNPNTYAFGGSTSWPQWNGKAGGQRLLINNNNTVVESVPQAQVSRCSFWEGMAKSLEM</sequence>
<feature type="signal peptide" evidence="3">
    <location>
        <begin position="1"/>
        <end position="21"/>
    </location>
</feature>
<evidence type="ECO:0000256" key="1">
    <source>
        <dbReference type="ARBA" id="ARBA00005964"/>
    </source>
</evidence>
<keyword evidence="2 3" id="KW-0378">Hydrolase</keyword>
<dbReference type="PROSITE" id="PS00941">
    <property type="entry name" value="CARBOXYLESTERASE_B_2"/>
    <property type="match status" value="1"/>
</dbReference>
<keyword evidence="6" id="KW-1185">Reference proteome</keyword>